<reference evidence="3 4" key="1">
    <citation type="journal article" date="2014" name="PLoS ONE">
        <title>How to Kill the Honey Bee Larva: Genomic Potential and Virulence Mechanisms of Paenibacillus larvae.</title>
        <authorList>
            <person name="Djukic M."/>
            <person name="Brzuszkiewicz E."/>
            <person name="Funfhaus A."/>
            <person name="Voss J."/>
            <person name="Gollnow K."/>
            <person name="Poppinga L."/>
            <person name="Liesegang H."/>
            <person name="Garcia-Gonzalez E."/>
            <person name="Genersch E."/>
            <person name="Daniel R."/>
        </authorList>
    </citation>
    <scope>NUCLEOTIDE SEQUENCE [LARGE SCALE GENOMIC DNA]</scope>
    <source>
        <strain evidence="3 4">DSM 25430</strain>
    </source>
</reference>
<organism evidence="3 4">
    <name type="scientific">Paenibacillus larvae subsp. larvae DSM 25430</name>
    <dbReference type="NCBI Taxonomy" id="697284"/>
    <lineage>
        <taxon>Bacteria</taxon>
        <taxon>Bacillati</taxon>
        <taxon>Bacillota</taxon>
        <taxon>Bacilli</taxon>
        <taxon>Bacillales</taxon>
        <taxon>Paenibacillaceae</taxon>
        <taxon>Paenibacillus</taxon>
    </lineage>
</organism>
<dbReference type="PANTHER" id="PTHR30501:SF2">
    <property type="entry name" value="UPF0597 PROTEIN YHAM"/>
    <property type="match status" value="1"/>
</dbReference>
<name>V9W5F8_9BACL</name>
<protein>
    <recommendedName>
        <fullName evidence="1">UPF0597 protein ERIC2_c15680</fullName>
    </recommendedName>
</protein>
<proteinExistence type="inferred from homology"/>
<dbReference type="eggNOG" id="COG3681">
    <property type="taxonomic scope" value="Bacteria"/>
</dbReference>
<dbReference type="InterPro" id="IPR021144">
    <property type="entry name" value="UPF0597"/>
</dbReference>
<dbReference type="HOGENOM" id="CLU_051840_0_0_9"/>
<evidence type="ECO:0000256" key="1">
    <source>
        <dbReference type="HAMAP-Rule" id="MF_01845"/>
    </source>
</evidence>
<dbReference type="PANTHER" id="PTHR30501">
    <property type="entry name" value="UPF0597 PROTEIN YHAM"/>
    <property type="match status" value="1"/>
</dbReference>
<keyword evidence="4" id="KW-1185">Reference proteome</keyword>
<dbReference type="PATRIC" id="fig|697284.3.peg.1500"/>
<evidence type="ECO:0000259" key="2">
    <source>
        <dbReference type="Pfam" id="PF03313"/>
    </source>
</evidence>
<dbReference type="HAMAP" id="MF_01845">
    <property type="entry name" value="UPF0597"/>
    <property type="match status" value="1"/>
</dbReference>
<dbReference type="GO" id="GO:0080146">
    <property type="term" value="F:L-cysteine desulfhydrase activity"/>
    <property type="evidence" value="ECO:0007669"/>
    <property type="project" value="TreeGrafter"/>
</dbReference>
<dbReference type="KEGG" id="plv:ERIC2_c15680"/>
<dbReference type="Pfam" id="PF03313">
    <property type="entry name" value="SDH_alpha"/>
    <property type="match status" value="1"/>
</dbReference>
<dbReference type="GO" id="GO:0019450">
    <property type="term" value="P:L-cysteine catabolic process to pyruvate"/>
    <property type="evidence" value="ECO:0007669"/>
    <property type="project" value="TreeGrafter"/>
</dbReference>
<dbReference type="InterPro" id="IPR005130">
    <property type="entry name" value="Ser_deHydtase-like_asu"/>
</dbReference>
<dbReference type="AlphaFoldDB" id="V9W5F8"/>
<feature type="domain" description="Serine dehydratase-like alpha subunit" evidence="2">
    <location>
        <begin position="253"/>
        <end position="503"/>
    </location>
</feature>
<evidence type="ECO:0000313" key="3">
    <source>
        <dbReference type="EMBL" id="AHD05393.1"/>
    </source>
</evidence>
<dbReference type="Proteomes" id="UP000029431">
    <property type="component" value="Chromosome"/>
</dbReference>
<comment type="similarity">
    <text evidence="1">Belongs to the UPF0597 family.</text>
</comment>
<dbReference type="EMBL" id="CP003355">
    <property type="protein sequence ID" value="AHD05393.1"/>
    <property type="molecule type" value="Genomic_DNA"/>
</dbReference>
<gene>
    <name evidence="3" type="ORF">ERIC2_c15680</name>
</gene>
<accession>V9W5F8</accession>
<sequence>MGEKTLNYSERKNQWVSCAGRAAYVLYGEVFCDGTCYFYHGYLGFHGFHLRPDFFESVDLYGEPAYQRFISTISINKRRQPMSTLNKHMMNMLQQELIISLGCTEPVAIAWAAAVGRRHVKGKMTALEVNISPNVMKNAMAVGIPGMKQTGIDFVAALGAIAGDADGKLEVLKQVPRGAEQDAAAFVDAGHVKITLADTPKKLYIELTVHSKDEIAKVIIEDVHTNITRIEVNNTVFFEKYCEKNHDKTEEDDSEQVKLSLADIYQFIQEVPLDELEPVKQSITLNSAICSEGLKNSYGLQVGKILKENVGKGLLSDDLITHAMALTSAGSDARMAGIMMPVILNSGSGNQGIAVTMPAVAVAERLGITEEKLVRAVTFSHLLAIWIKTKFGRLSALCGVTVAGASAAAAITYLFDGDLQQISYAMQNSIGNVTGMLCDGAKAGCAMKVSTCTGAAVQSALLASSGLRVPGTNGIIKEDLEETIDNFCRLGNEGSLKLDELVLDIMMNKKSQ</sequence>
<evidence type="ECO:0000313" key="4">
    <source>
        <dbReference type="Proteomes" id="UP000029431"/>
    </source>
</evidence>